<evidence type="ECO:0000313" key="9">
    <source>
        <dbReference type="Proteomes" id="UP000326354"/>
    </source>
</evidence>
<proteinExistence type="predicted"/>
<evidence type="ECO:0000313" key="8">
    <source>
        <dbReference type="EMBL" id="BBM85211.1"/>
    </source>
</evidence>
<dbReference type="KEGG" id="uam:UABAM_03574"/>
<dbReference type="PROSITE" id="PS00107">
    <property type="entry name" value="PROTEIN_KINASE_ATP"/>
    <property type="match status" value="1"/>
</dbReference>
<keyword evidence="6" id="KW-1133">Transmembrane helix</keyword>
<accession>A0A5S9IPR7</accession>
<reference evidence="8 9" key="1">
    <citation type="submission" date="2019-08" db="EMBL/GenBank/DDBJ databases">
        <title>Complete genome sequence of Candidatus Uab amorphum.</title>
        <authorList>
            <person name="Shiratori T."/>
            <person name="Suzuki S."/>
            <person name="Kakizawa Y."/>
            <person name="Ishida K."/>
        </authorList>
    </citation>
    <scope>NUCLEOTIDE SEQUENCE [LARGE SCALE GENOMIC DNA]</scope>
    <source>
        <strain evidence="8 9">SRT547</strain>
    </source>
</reference>
<keyword evidence="1" id="KW-0808">Transferase</keyword>
<feature type="binding site" evidence="5">
    <location>
        <position position="42"/>
    </location>
    <ligand>
        <name>ATP</name>
        <dbReference type="ChEBI" id="CHEBI:30616"/>
    </ligand>
</feature>
<dbReference type="SUPFAM" id="SSF56112">
    <property type="entry name" value="Protein kinase-like (PK-like)"/>
    <property type="match status" value="1"/>
</dbReference>
<dbReference type="InterPro" id="IPR008271">
    <property type="entry name" value="Ser/Thr_kinase_AS"/>
</dbReference>
<evidence type="ECO:0000256" key="3">
    <source>
        <dbReference type="ARBA" id="ARBA00022777"/>
    </source>
</evidence>
<dbReference type="InterPro" id="IPR011009">
    <property type="entry name" value="Kinase-like_dom_sf"/>
</dbReference>
<sequence>MDVTQNQSIVQRYKILKEIGQGGMGRVYKAYDKNLDTEVAIKVLLAGESANDKQKTRFLREAQALLALRHKNIIHIYDVFSQPQLFFTMEYVDGCTLREYQQQHSRKQTIDVLMKVARAVHYMHENGIIHRDLKPSNILVTKEGEPVVMDFGLAKMMDSSGTLTKTGDVMGTVKYASPEQIFGKPVDKTTDIYSLGVILYEIVYKRNLFEAKSHENLLFAILNDKPEFTGNVSGELQRICKKALAKNKEQRYENAAQFARDLRNFQNGMRTRSRSKQGGSLHIVGIVVAAVVFIFALLGIFLQQSTEEIPYEKTTNSATKEAQQHFARYLDSYEKYELEEAWQHLKNAIAQNPRPAYYVHAWHLNSCFIRYGWDDPIIKLKRKLIQKEFSSILTAEFFARLQSSEDFLDIYSLALIKQMKKSATRAELIAEFEKCWKKSSYSQAAERLLGLYYHEKGFDYAQRFFLSIKKKSPSLYEKHAYLCKLEKRDSYRSYLTAANKGHLDAKCSVAAMDKTSFEPIANEGYARAIRAVCQSHLAKRSADAEKWLKRLQNKQQQLLAYSLYDLEGFIEKGLDKNKLKAQHHFDNFRMLFDCFYVDLAWCEIREAIRLDPDNFVYYIYASQLYMTVLYFVYEKPDDKNEARQKEIADTLRIVKNMVPENPQTAEEKSAKAVYLWYLQKKTLGGKLFEEAYEKHGCQDFFPNLLSYYIEFGKHEKAFRLSKKVMYSDDSTSRAVLACGRVFNGNERVAAYEKSGKLGNINGQCAFYDVRKRQNHRLWLSIALADFYRAFSHLQRIDRRHQYYWSKHAHRKLKDWSGYSVASLR</sequence>
<dbReference type="Pfam" id="PF00069">
    <property type="entry name" value="Pkinase"/>
    <property type="match status" value="1"/>
</dbReference>
<dbReference type="RefSeq" id="WP_151969325.1">
    <property type="nucleotide sequence ID" value="NZ_AP019860.1"/>
</dbReference>
<keyword evidence="8" id="KW-0723">Serine/threonine-protein kinase</keyword>
<evidence type="ECO:0000256" key="5">
    <source>
        <dbReference type="PROSITE-ProRule" id="PRU10141"/>
    </source>
</evidence>
<feature type="transmembrane region" description="Helical" evidence="6">
    <location>
        <begin position="279"/>
        <end position="302"/>
    </location>
</feature>
<dbReference type="Gene3D" id="1.10.510.10">
    <property type="entry name" value="Transferase(Phosphotransferase) domain 1"/>
    <property type="match status" value="1"/>
</dbReference>
<evidence type="ECO:0000256" key="1">
    <source>
        <dbReference type="ARBA" id="ARBA00022679"/>
    </source>
</evidence>
<evidence type="ECO:0000256" key="4">
    <source>
        <dbReference type="ARBA" id="ARBA00022840"/>
    </source>
</evidence>
<dbReference type="OrthoDB" id="9788659at2"/>
<name>A0A5S9IPR7_UABAM</name>
<organism evidence="8 9">
    <name type="scientific">Uabimicrobium amorphum</name>
    <dbReference type="NCBI Taxonomy" id="2596890"/>
    <lineage>
        <taxon>Bacteria</taxon>
        <taxon>Pseudomonadati</taxon>
        <taxon>Planctomycetota</taxon>
        <taxon>Candidatus Uabimicrobiia</taxon>
        <taxon>Candidatus Uabimicrobiales</taxon>
        <taxon>Candidatus Uabimicrobiaceae</taxon>
        <taxon>Candidatus Uabimicrobium</taxon>
    </lineage>
</organism>
<dbReference type="GO" id="GO:0004674">
    <property type="term" value="F:protein serine/threonine kinase activity"/>
    <property type="evidence" value="ECO:0007669"/>
    <property type="project" value="UniProtKB-KW"/>
</dbReference>
<dbReference type="InterPro" id="IPR017441">
    <property type="entry name" value="Protein_kinase_ATP_BS"/>
</dbReference>
<dbReference type="PROSITE" id="PS00108">
    <property type="entry name" value="PROTEIN_KINASE_ST"/>
    <property type="match status" value="1"/>
</dbReference>
<gene>
    <name evidence="8" type="ORF">UABAM_03574</name>
</gene>
<keyword evidence="6" id="KW-0472">Membrane</keyword>
<dbReference type="PROSITE" id="PS50011">
    <property type="entry name" value="PROTEIN_KINASE_DOM"/>
    <property type="match status" value="1"/>
</dbReference>
<dbReference type="CDD" id="cd14014">
    <property type="entry name" value="STKc_PknB_like"/>
    <property type="match status" value="1"/>
</dbReference>
<keyword evidence="3 8" id="KW-0418">Kinase</keyword>
<dbReference type="SMART" id="SM00220">
    <property type="entry name" value="S_TKc"/>
    <property type="match status" value="1"/>
</dbReference>
<feature type="domain" description="Protein kinase" evidence="7">
    <location>
        <begin position="13"/>
        <end position="266"/>
    </location>
</feature>
<dbReference type="PANTHER" id="PTHR43289">
    <property type="entry name" value="MITOGEN-ACTIVATED PROTEIN KINASE KINASE KINASE 20-RELATED"/>
    <property type="match status" value="1"/>
</dbReference>
<protein>
    <submittedName>
        <fullName evidence="8">Serine/threonine protein kinase</fullName>
    </submittedName>
</protein>
<dbReference type="EMBL" id="AP019860">
    <property type="protein sequence ID" value="BBM85211.1"/>
    <property type="molecule type" value="Genomic_DNA"/>
</dbReference>
<keyword evidence="6" id="KW-0812">Transmembrane</keyword>
<evidence type="ECO:0000256" key="6">
    <source>
        <dbReference type="SAM" id="Phobius"/>
    </source>
</evidence>
<dbReference type="Gene3D" id="3.30.200.20">
    <property type="entry name" value="Phosphorylase Kinase, domain 1"/>
    <property type="match status" value="1"/>
</dbReference>
<evidence type="ECO:0000256" key="2">
    <source>
        <dbReference type="ARBA" id="ARBA00022741"/>
    </source>
</evidence>
<dbReference type="Proteomes" id="UP000326354">
    <property type="component" value="Chromosome"/>
</dbReference>
<evidence type="ECO:0000259" key="7">
    <source>
        <dbReference type="PROSITE" id="PS50011"/>
    </source>
</evidence>
<dbReference type="GO" id="GO:0005524">
    <property type="term" value="F:ATP binding"/>
    <property type="evidence" value="ECO:0007669"/>
    <property type="project" value="UniProtKB-UniRule"/>
</dbReference>
<dbReference type="AlphaFoldDB" id="A0A5S9IPR7"/>
<keyword evidence="4 5" id="KW-0067">ATP-binding</keyword>
<keyword evidence="2 5" id="KW-0547">Nucleotide-binding</keyword>
<dbReference type="PANTHER" id="PTHR43289:SF6">
    <property type="entry name" value="SERINE_THREONINE-PROTEIN KINASE NEKL-3"/>
    <property type="match status" value="1"/>
</dbReference>
<dbReference type="InterPro" id="IPR000719">
    <property type="entry name" value="Prot_kinase_dom"/>
</dbReference>
<keyword evidence="9" id="KW-1185">Reference proteome</keyword>